<feature type="transmembrane region" description="Helical" evidence="1">
    <location>
        <begin position="55"/>
        <end position="72"/>
    </location>
</feature>
<dbReference type="RefSeq" id="WP_029938251.1">
    <property type="nucleotide sequence ID" value="NZ_CP035033.1"/>
</dbReference>
<feature type="transmembrane region" description="Helical" evidence="1">
    <location>
        <begin position="15"/>
        <end position="43"/>
    </location>
</feature>
<dbReference type="KEGG" id="htr:EPV75_07385"/>
<keyword evidence="3" id="KW-1185">Reference proteome</keyword>
<protein>
    <recommendedName>
        <fullName evidence="4">DUF2232 domain-containing protein</fullName>
    </recommendedName>
</protein>
<accession>A0A410H3J5</accession>
<organism evidence="2 3">
    <name type="scientific">Hydrogenovibrio thermophilus</name>
    <dbReference type="NCBI Taxonomy" id="265883"/>
    <lineage>
        <taxon>Bacteria</taxon>
        <taxon>Pseudomonadati</taxon>
        <taxon>Pseudomonadota</taxon>
        <taxon>Gammaproteobacteria</taxon>
        <taxon>Thiotrichales</taxon>
        <taxon>Piscirickettsiaceae</taxon>
        <taxon>Hydrogenovibrio</taxon>
    </lineage>
</organism>
<keyword evidence="1" id="KW-0812">Transmembrane</keyword>
<feature type="transmembrane region" description="Helical" evidence="1">
    <location>
        <begin position="260"/>
        <end position="285"/>
    </location>
</feature>
<evidence type="ECO:0008006" key="4">
    <source>
        <dbReference type="Google" id="ProtNLM"/>
    </source>
</evidence>
<proteinExistence type="predicted"/>
<feature type="transmembrane region" description="Helical" evidence="1">
    <location>
        <begin position="231"/>
        <end position="248"/>
    </location>
</feature>
<evidence type="ECO:0000313" key="2">
    <source>
        <dbReference type="EMBL" id="QAB15498.1"/>
    </source>
</evidence>
<feature type="transmembrane region" description="Helical" evidence="1">
    <location>
        <begin position="78"/>
        <end position="95"/>
    </location>
</feature>
<evidence type="ECO:0000313" key="3">
    <source>
        <dbReference type="Proteomes" id="UP000285478"/>
    </source>
</evidence>
<feature type="transmembrane region" description="Helical" evidence="1">
    <location>
        <begin position="160"/>
        <end position="184"/>
    </location>
</feature>
<name>A0A410H3J5_9GAMM</name>
<evidence type="ECO:0000256" key="1">
    <source>
        <dbReference type="SAM" id="Phobius"/>
    </source>
</evidence>
<gene>
    <name evidence="2" type="ORF">EPV75_07385</name>
</gene>
<dbReference type="AlphaFoldDB" id="A0A410H3J5"/>
<dbReference type="EMBL" id="CP035033">
    <property type="protein sequence ID" value="QAB15498.1"/>
    <property type="molecule type" value="Genomic_DNA"/>
</dbReference>
<feature type="transmembrane region" description="Helical" evidence="1">
    <location>
        <begin position="205"/>
        <end position="225"/>
    </location>
</feature>
<dbReference type="Proteomes" id="UP000285478">
    <property type="component" value="Chromosome"/>
</dbReference>
<sequence length="295" mass="32417">MLGVANYVMKGPMQAFIAILLLSALTVWIAPLGILVGAIISLVTLRIGEIEGLKVLAAAVATTLGLTLFMSGSIWPGVVGVIEYMLPIWLLSWVLRNTSSMALSLSLNMLIVGAGVIAFHLAVGDTAAWWQQVFKEFVQPVFEQTGTPFPQAMFEDLTQVATMLLAMFVVVLWFSIVLLGRWWQSALYVPGQFRTDFYEIRLPKGIAALAVFVALVGLFTQNGLIQDLSGVLMAGLMFQGLAVAHHTVNKRQMSSMWLGGLYVLLFLFPQAVLILATIGLIDIWVDIRNRWTETE</sequence>
<keyword evidence="1" id="KW-0472">Membrane</keyword>
<feature type="transmembrane region" description="Helical" evidence="1">
    <location>
        <begin position="107"/>
        <end position="130"/>
    </location>
</feature>
<reference evidence="2 3" key="1">
    <citation type="journal article" date="2018" name="Environ. Microbiol.">
        <title>Genomes of ubiquitous marine and hypersaline Hydrogenovibrio, Thiomicrorhabdus and Thiomicrospira spp. encode a diversity of mechanisms to sustain chemolithoautotrophy in heterogeneous environments.</title>
        <authorList>
            <person name="Scott K.M."/>
            <person name="Williams J."/>
            <person name="Porter C.M.B."/>
            <person name="Russel S."/>
            <person name="Harmer T.L."/>
            <person name="Paul J.H."/>
            <person name="Antonen K.M."/>
            <person name="Bridges M.K."/>
            <person name="Camper G.J."/>
            <person name="Campla C.K."/>
            <person name="Casella L.G."/>
            <person name="Chase E."/>
            <person name="Conrad J.W."/>
            <person name="Cruz M.C."/>
            <person name="Dunlap D.S."/>
            <person name="Duran L."/>
            <person name="Fahsbender E.M."/>
            <person name="Goldsmith D.B."/>
            <person name="Keeley R.F."/>
            <person name="Kondoff M.R."/>
            <person name="Kussy B.I."/>
            <person name="Lane M.K."/>
            <person name="Lawler S."/>
            <person name="Leigh B.A."/>
            <person name="Lewis C."/>
            <person name="Lostal L.M."/>
            <person name="Marking D."/>
            <person name="Mancera P.A."/>
            <person name="McClenthan E.C."/>
            <person name="McIntyre E.A."/>
            <person name="Mine J.A."/>
            <person name="Modi S."/>
            <person name="Moore B.D."/>
            <person name="Morgan W.A."/>
            <person name="Nelson K.M."/>
            <person name="Nguyen K.N."/>
            <person name="Ogburn N."/>
            <person name="Parrino D.G."/>
            <person name="Pedapudi A.D."/>
            <person name="Pelham R.P."/>
            <person name="Preece A.M."/>
            <person name="Rampersad E.A."/>
            <person name="Richardson J.C."/>
            <person name="Rodgers C.M."/>
            <person name="Schaffer B.L."/>
            <person name="Sheridan N.E."/>
            <person name="Solone M.R."/>
            <person name="Staley Z.R."/>
            <person name="Tabuchi M."/>
            <person name="Waide R.J."/>
            <person name="Wanjugi P.W."/>
            <person name="Young S."/>
            <person name="Clum A."/>
            <person name="Daum C."/>
            <person name="Huntemann M."/>
            <person name="Ivanova N."/>
            <person name="Kyrpides N."/>
            <person name="Mikhailova N."/>
            <person name="Palaniappan K."/>
            <person name="Pillay M."/>
            <person name="Reddy T.B.K."/>
            <person name="Shapiro N."/>
            <person name="Stamatis D."/>
            <person name="Varghese N."/>
            <person name="Woyke T."/>
            <person name="Boden R."/>
            <person name="Freyermuth S.K."/>
            <person name="Kerfeld C.A."/>
        </authorList>
    </citation>
    <scope>NUCLEOTIDE SEQUENCE [LARGE SCALE GENOMIC DNA]</scope>
    <source>
        <strain evidence="2 3">JR-2</strain>
    </source>
</reference>
<keyword evidence="1" id="KW-1133">Transmembrane helix</keyword>